<accession>A0A7W3JNJ7</accession>
<name>A0A7W3JNJ7_9MICO</name>
<keyword evidence="4" id="KW-1185">Reference proteome</keyword>
<gene>
    <name evidence="3" type="ORF">FHX48_001183</name>
</gene>
<organism evidence="3 4">
    <name type="scientific">Microbacterium halimionae</name>
    <dbReference type="NCBI Taxonomy" id="1526413"/>
    <lineage>
        <taxon>Bacteria</taxon>
        <taxon>Bacillati</taxon>
        <taxon>Actinomycetota</taxon>
        <taxon>Actinomycetes</taxon>
        <taxon>Micrococcales</taxon>
        <taxon>Microbacteriaceae</taxon>
        <taxon>Microbacterium</taxon>
    </lineage>
</organism>
<sequence length="86" mass="9174">MAKQDRTRAERERARVYAGRLQFHSAQQRRRRRDNVIASLVGAVLIVVISAGQYSYHVGGPGAPEASASPAPSATVPGAPILIPTP</sequence>
<keyword evidence="2" id="KW-1133">Transmembrane helix</keyword>
<dbReference type="Proteomes" id="UP000526083">
    <property type="component" value="Unassembled WGS sequence"/>
</dbReference>
<keyword evidence="2" id="KW-0812">Transmembrane</keyword>
<feature type="region of interest" description="Disordered" evidence="1">
    <location>
        <begin position="61"/>
        <end position="86"/>
    </location>
</feature>
<dbReference type="AlphaFoldDB" id="A0A7W3JNJ7"/>
<feature type="transmembrane region" description="Helical" evidence="2">
    <location>
        <begin position="36"/>
        <end position="56"/>
    </location>
</feature>
<feature type="compositionally biased region" description="Low complexity" evidence="1">
    <location>
        <begin position="63"/>
        <end position="80"/>
    </location>
</feature>
<proteinExistence type="predicted"/>
<evidence type="ECO:0000256" key="2">
    <source>
        <dbReference type="SAM" id="Phobius"/>
    </source>
</evidence>
<keyword evidence="2" id="KW-0472">Membrane</keyword>
<dbReference type="EMBL" id="JACGWY010000002">
    <property type="protein sequence ID" value="MBA8816110.1"/>
    <property type="molecule type" value="Genomic_DNA"/>
</dbReference>
<protein>
    <recommendedName>
        <fullName evidence="5">Dioxygenase</fullName>
    </recommendedName>
</protein>
<evidence type="ECO:0000313" key="3">
    <source>
        <dbReference type="EMBL" id="MBA8816110.1"/>
    </source>
</evidence>
<reference evidence="3 4" key="1">
    <citation type="submission" date="2020-07" db="EMBL/GenBank/DDBJ databases">
        <title>Sequencing the genomes of 1000 actinobacteria strains.</title>
        <authorList>
            <person name="Klenk H.-P."/>
        </authorList>
    </citation>
    <scope>NUCLEOTIDE SEQUENCE [LARGE SCALE GENOMIC DNA]</scope>
    <source>
        <strain evidence="3 4">DSM 27576</strain>
    </source>
</reference>
<comment type="caution">
    <text evidence="3">The sequence shown here is derived from an EMBL/GenBank/DDBJ whole genome shotgun (WGS) entry which is preliminary data.</text>
</comment>
<evidence type="ECO:0000313" key="4">
    <source>
        <dbReference type="Proteomes" id="UP000526083"/>
    </source>
</evidence>
<evidence type="ECO:0000256" key="1">
    <source>
        <dbReference type="SAM" id="MobiDB-lite"/>
    </source>
</evidence>
<evidence type="ECO:0008006" key="5">
    <source>
        <dbReference type="Google" id="ProtNLM"/>
    </source>
</evidence>